<feature type="domain" description="TF-B3" evidence="6">
    <location>
        <begin position="74"/>
        <end position="165"/>
    </location>
</feature>
<evidence type="ECO:0000256" key="5">
    <source>
        <dbReference type="ARBA" id="ARBA00023242"/>
    </source>
</evidence>
<dbReference type="InterPro" id="IPR015300">
    <property type="entry name" value="DNA-bd_pseudobarrel_sf"/>
</dbReference>
<dbReference type="Pfam" id="PF02362">
    <property type="entry name" value="B3"/>
    <property type="match status" value="1"/>
</dbReference>
<keyword evidence="8" id="KW-1185">Reference proteome</keyword>
<accession>A0AAV0RI00</accession>
<sequence length="179" mass="19666">MTSSSPSLLAFSNACPSTDGINNSASSLSFSRKGKRKVMPGSSSENAEIGCAVKTKAAKIEADLKRTDGKPTLIRLLTPSNFTARDYKLCLSRAFCEWHMPSADKQVTLEGEDGKGFLVNFYWRDSRIRGGWRAFASYHGLVVGDALVLRLVSPLMFKVYIVRENASKEVGVDHGRLRS</sequence>
<dbReference type="AlphaFoldDB" id="A0AAV0RI00"/>
<comment type="caution">
    <text evidence="7">The sequence shown here is derived from an EMBL/GenBank/DDBJ whole genome shotgun (WGS) entry which is preliminary data.</text>
</comment>
<dbReference type="SMART" id="SM01019">
    <property type="entry name" value="B3"/>
    <property type="match status" value="1"/>
</dbReference>
<evidence type="ECO:0000313" key="8">
    <source>
        <dbReference type="Proteomes" id="UP001154282"/>
    </source>
</evidence>
<dbReference type="PANTHER" id="PTHR31391:SF101">
    <property type="entry name" value="B3 DOMAIN-CONTAINING PROTEIN OS01G0234100"/>
    <property type="match status" value="1"/>
</dbReference>
<dbReference type="GO" id="GO:0003677">
    <property type="term" value="F:DNA binding"/>
    <property type="evidence" value="ECO:0007669"/>
    <property type="project" value="UniProtKB-KW"/>
</dbReference>
<comment type="subcellular location">
    <subcellularLocation>
        <location evidence="1">Nucleus</location>
    </subcellularLocation>
</comment>
<evidence type="ECO:0000256" key="4">
    <source>
        <dbReference type="ARBA" id="ARBA00023163"/>
    </source>
</evidence>
<evidence type="ECO:0000259" key="6">
    <source>
        <dbReference type="PROSITE" id="PS50863"/>
    </source>
</evidence>
<dbReference type="EMBL" id="CAMGYJ010000011">
    <property type="protein sequence ID" value="CAI0557258.1"/>
    <property type="molecule type" value="Genomic_DNA"/>
</dbReference>
<evidence type="ECO:0000256" key="3">
    <source>
        <dbReference type="ARBA" id="ARBA00023125"/>
    </source>
</evidence>
<reference evidence="7" key="1">
    <citation type="submission" date="2022-08" db="EMBL/GenBank/DDBJ databases">
        <authorList>
            <person name="Gutierrez-Valencia J."/>
        </authorList>
    </citation>
    <scope>NUCLEOTIDE SEQUENCE</scope>
</reference>
<evidence type="ECO:0000256" key="1">
    <source>
        <dbReference type="ARBA" id="ARBA00004123"/>
    </source>
</evidence>
<protein>
    <recommendedName>
        <fullName evidence="6">TF-B3 domain-containing protein</fullName>
    </recommendedName>
</protein>
<dbReference type="Gene3D" id="2.40.330.10">
    <property type="entry name" value="DNA-binding pseudobarrel domain"/>
    <property type="match status" value="1"/>
</dbReference>
<dbReference type="InterPro" id="IPR003340">
    <property type="entry name" value="B3_DNA-bd"/>
</dbReference>
<keyword evidence="2" id="KW-0805">Transcription regulation</keyword>
<proteinExistence type="predicted"/>
<keyword evidence="3" id="KW-0238">DNA-binding</keyword>
<gene>
    <name evidence="7" type="ORF">LITE_LOCUS48294</name>
</gene>
<dbReference type="SUPFAM" id="SSF101936">
    <property type="entry name" value="DNA-binding pseudobarrel domain"/>
    <property type="match status" value="1"/>
</dbReference>
<dbReference type="InterPro" id="IPR044837">
    <property type="entry name" value="REM16-like"/>
</dbReference>
<dbReference type="CDD" id="cd10017">
    <property type="entry name" value="B3_DNA"/>
    <property type="match status" value="1"/>
</dbReference>
<dbReference type="PANTHER" id="PTHR31391">
    <property type="entry name" value="B3 DOMAIN-CONTAINING PROTEIN OS11G0197600-RELATED"/>
    <property type="match status" value="1"/>
</dbReference>
<dbReference type="Proteomes" id="UP001154282">
    <property type="component" value="Unassembled WGS sequence"/>
</dbReference>
<dbReference type="GO" id="GO:0005634">
    <property type="term" value="C:nucleus"/>
    <property type="evidence" value="ECO:0007669"/>
    <property type="project" value="UniProtKB-SubCell"/>
</dbReference>
<keyword evidence="4" id="KW-0804">Transcription</keyword>
<dbReference type="PROSITE" id="PS50863">
    <property type="entry name" value="B3"/>
    <property type="match status" value="1"/>
</dbReference>
<name>A0AAV0RI00_9ROSI</name>
<evidence type="ECO:0000313" key="7">
    <source>
        <dbReference type="EMBL" id="CAI0557258.1"/>
    </source>
</evidence>
<organism evidence="7 8">
    <name type="scientific">Linum tenue</name>
    <dbReference type="NCBI Taxonomy" id="586396"/>
    <lineage>
        <taxon>Eukaryota</taxon>
        <taxon>Viridiplantae</taxon>
        <taxon>Streptophyta</taxon>
        <taxon>Embryophyta</taxon>
        <taxon>Tracheophyta</taxon>
        <taxon>Spermatophyta</taxon>
        <taxon>Magnoliopsida</taxon>
        <taxon>eudicotyledons</taxon>
        <taxon>Gunneridae</taxon>
        <taxon>Pentapetalae</taxon>
        <taxon>rosids</taxon>
        <taxon>fabids</taxon>
        <taxon>Malpighiales</taxon>
        <taxon>Linaceae</taxon>
        <taxon>Linum</taxon>
    </lineage>
</organism>
<evidence type="ECO:0000256" key="2">
    <source>
        <dbReference type="ARBA" id="ARBA00023015"/>
    </source>
</evidence>
<keyword evidence="5" id="KW-0539">Nucleus</keyword>